<protein>
    <submittedName>
        <fullName evidence="1">Uncharacterized protein</fullName>
    </submittedName>
</protein>
<dbReference type="EMBL" id="HBUF01055300">
    <property type="protein sequence ID" value="CAG6623620.1"/>
    <property type="molecule type" value="Transcribed_RNA"/>
</dbReference>
<dbReference type="EMBL" id="HBUF01055299">
    <property type="protein sequence ID" value="CAG6623618.1"/>
    <property type="molecule type" value="Transcribed_RNA"/>
</dbReference>
<name>A0A8D8Q3S3_9HEMI</name>
<sequence length="100" mass="11518">MKSQKSSIMKRTTTKIKLTMNSSKAQNGKTIIKTGDRETCSMKAINQHMDKEQIIKTGDRETCRMKNINQHMDKEQCFFFCVLNTCALYCHYNNLCGVSL</sequence>
<organism evidence="1">
    <name type="scientific">Cacopsylla melanoneura</name>
    <dbReference type="NCBI Taxonomy" id="428564"/>
    <lineage>
        <taxon>Eukaryota</taxon>
        <taxon>Metazoa</taxon>
        <taxon>Ecdysozoa</taxon>
        <taxon>Arthropoda</taxon>
        <taxon>Hexapoda</taxon>
        <taxon>Insecta</taxon>
        <taxon>Pterygota</taxon>
        <taxon>Neoptera</taxon>
        <taxon>Paraneoptera</taxon>
        <taxon>Hemiptera</taxon>
        <taxon>Sternorrhyncha</taxon>
        <taxon>Psylloidea</taxon>
        <taxon>Psyllidae</taxon>
        <taxon>Psyllinae</taxon>
        <taxon>Cacopsylla</taxon>
    </lineage>
</organism>
<dbReference type="AlphaFoldDB" id="A0A8D8Q3S3"/>
<reference evidence="1" key="1">
    <citation type="submission" date="2021-05" db="EMBL/GenBank/DDBJ databases">
        <authorList>
            <person name="Alioto T."/>
            <person name="Alioto T."/>
            <person name="Gomez Garrido J."/>
        </authorList>
    </citation>
    <scope>NUCLEOTIDE SEQUENCE</scope>
</reference>
<evidence type="ECO:0000313" key="1">
    <source>
        <dbReference type="EMBL" id="CAG6623618.1"/>
    </source>
</evidence>
<proteinExistence type="predicted"/>
<accession>A0A8D8Q3S3</accession>